<feature type="chain" id="PRO_5047140762" evidence="2">
    <location>
        <begin position="32"/>
        <end position="674"/>
    </location>
</feature>
<dbReference type="InterPro" id="IPR000601">
    <property type="entry name" value="PKD_dom"/>
</dbReference>
<gene>
    <name evidence="4" type="ORF">R7226_26695</name>
</gene>
<accession>A0ABU4HXB7</accession>
<name>A0ABU4HXB7_9ACTN</name>
<keyword evidence="5" id="KW-1185">Reference proteome</keyword>
<evidence type="ECO:0000256" key="1">
    <source>
        <dbReference type="SAM" id="MobiDB-lite"/>
    </source>
</evidence>
<feature type="domain" description="PKD" evidence="3">
    <location>
        <begin position="629"/>
        <end position="674"/>
    </location>
</feature>
<evidence type="ECO:0000259" key="3">
    <source>
        <dbReference type="PROSITE" id="PS50093"/>
    </source>
</evidence>
<reference evidence="4 5" key="2">
    <citation type="submission" date="2023-10" db="EMBL/GenBank/DDBJ databases">
        <authorList>
            <person name="Han X.F."/>
        </authorList>
    </citation>
    <scope>NUCLEOTIDE SEQUENCE [LARGE SCALE GENOMIC DNA]</scope>
    <source>
        <strain evidence="4 5">KCTC 39840</strain>
    </source>
</reference>
<dbReference type="SMART" id="SM00089">
    <property type="entry name" value="PKD"/>
    <property type="match status" value="1"/>
</dbReference>
<comment type="caution">
    <text evidence="4">The sequence shown here is derived from an EMBL/GenBank/DDBJ whole genome shotgun (WGS) entry which is preliminary data.</text>
</comment>
<dbReference type="InterPro" id="IPR035986">
    <property type="entry name" value="PKD_dom_sf"/>
</dbReference>
<reference evidence="5" key="1">
    <citation type="submission" date="2023-07" db="EMBL/GenBank/DDBJ databases">
        <title>Conexibacter stalactiti sp. nov., isolated from stalactites in a lava cave and emended description of the genus Conexibacter.</title>
        <authorList>
            <person name="Lee S.D."/>
        </authorList>
    </citation>
    <scope>NUCLEOTIDE SEQUENCE [LARGE SCALE GENOMIC DNA]</scope>
    <source>
        <strain evidence="5">KCTC 39840</strain>
    </source>
</reference>
<dbReference type="PROSITE" id="PS50093">
    <property type="entry name" value="PKD"/>
    <property type="match status" value="1"/>
</dbReference>
<proteinExistence type="predicted"/>
<protein>
    <submittedName>
        <fullName evidence="4">PKD domain-containing protein</fullName>
    </submittedName>
</protein>
<dbReference type="InterPro" id="IPR013783">
    <property type="entry name" value="Ig-like_fold"/>
</dbReference>
<feature type="signal peptide" evidence="2">
    <location>
        <begin position="1"/>
        <end position="31"/>
    </location>
</feature>
<evidence type="ECO:0000256" key="2">
    <source>
        <dbReference type="SAM" id="SignalP"/>
    </source>
</evidence>
<dbReference type="EMBL" id="JAWSTH010000112">
    <property type="protein sequence ID" value="MDW5597972.1"/>
    <property type="molecule type" value="Genomic_DNA"/>
</dbReference>
<evidence type="ECO:0000313" key="5">
    <source>
        <dbReference type="Proteomes" id="UP001284601"/>
    </source>
</evidence>
<evidence type="ECO:0000313" key="4">
    <source>
        <dbReference type="EMBL" id="MDW5597972.1"/>
    </source>
</evidence>
<dbReference type="Pfam" id="PF18911">
    <property type="entry name" value="PKD_4"/>
    <property type="match status" value="1"/>
</dbReference>
<keyword evidence="2" id="KW-0732">Signal</keyword>
<dbReference type="SUPFAM" id="SSF49299">
    <property type="entry name" value="PKD domain"/>
    <property type="match status" value="1"/>
</dbReference>
<organism evidence="4 5">
    <name type="scientific">Conexibacter stalactiti</name>
    <dbReference type="NCBI Taxonomy" id="1940611"/>
    <lineage>
        <taxon>Bacteria</taxon>
        <taxon>Bacillati</taxon>
        <taxon>Actinomycetota</taxon>
        <taxon>Thermoleophilia</taxon>
        <taxon>Solirubrobacterales</taxon>
        <taxon>Conexibacteraceae</taxon>
        <taxon>Conexibacter</taxon>
    </lineage>
</organism>
<dbReference type="Proteomes" id="UP001284601">
    <property type="component" value="Unassembled WGS sequence"/>
</dbReference>
<feature type="region of interest" description="Disordered" evidence="1">
    <location>
        <begin position="380"/>
        <end position="399"/>
    </location>
</feature>
<dbReference type="InterPro" id="IPR022409">
    <property type="entry name" value="PKD/Chitinase_dom"/>
</dbReference>
<sequence length="674" mass="70915">MRPFAPRRKPALVLASLLALGLAAGVPTASATINAAVTLDGPSADVIGVDGVAMAEDGSGGLVYRKRVEGRTHVFVSRYVDRRWQAPQRVDAGQRFDSSWPAIGAGNGGRLVVTWIHQFGGGVQNRMYSASLDPGARSFQAPIAIDLDVREGLEAAPSLSMGPGGVAYLAYRVVLQRQSPTLPPGTIDADIRLQRYSGSFWSQLGQPVDRIQSQPQAEPTALNGPQVRSDGNGNAVVAWIEPDDALTPRVYARRVFGQVLGNVLPVSPSEVDGKPLRGAADQVALAVAPFGETIVGFRQQVDSQSAWTRPRLLVNMLPSSLVEGAGTFLGHRAVDGGGADGPAGALGAVSVSVDDSGGFDAGISLDAQALDVTGDEAAVNPATRLDDGTPRSAPNPQVVRGKEGSLSAAWVVDQGGSAGVGLLERRIDGTPFRRIVSGARGGAVSELRFGGSQYGSALTAFLQGREEGKQVVAASIDAPPGDFMVYPPLGWTRASEVTVSWDRAQTSSGSVTYAVQVDGEEVATGLRALRQTLRTAALGDGNHELAIVATDASQQTTTSLVTRLRVDRTAPVARIARVRVKAAPVRRAARRGARASARRRATAPRQGVRVTVSDGVRAESSGVARVAIEWGDGSRGRGVRATHRYRRAGRYSVRVTVRDKAGNRRTVVQRVVVR</sequence>
<dbReference type="CDD" id="cd00146">
    <property type="entry name" value="PKD"/>
    <property type="match status" value="1"/>
</dbReference>
<dbReference type="Gene3D" id="2.60.40.10">
    <property type="entry name" value="Immunoglobulins"/>
    <property type="match status" value="1"/>
</dbReference>
<dbReference type="RefSeq" id="WP_318600440.1">
    <property type="nucleotide sequence ID" value="NZ_JAWSTH010000112.1"/>
</dbReference>